<dbReference type="PATRIC" id="fig|1603606.3.peg.2130"/>
<evidence type="ECO:0000313" key="2">
    <source>
        <dbReference type="EMBL" id="ALC16740.1"/>
    </source>
</evidence>
<keyword evidence="1" id="KW-0812">Transmembrane</keyword>
<evidence type="ECO:0000256" key="1">
    <source>
        <dbReference type="SAM" id="Phobius"/>
    </source>
</evidence>
<dbReference type="AlphaFoldDB" id="A0A0M4D141"/>
<reference evidence="2 3" key="1">
    <citation type="submission" date="2015-07" db="EMBL/GenBank/DDBJ databases">
        <title>Isolation and Genomic Characterization of a Novel Halophilic Metal-Reducing Deltaproteobacterium from the Deep Subsurface.</title>
        <authorList>
            <person name="Badalamenti J.P."/>
            <person name="Summers Z.M."/>
            <person name="Gralnick J.A."/>
            <person name="Bond D.R."/>
        </authorList>
    </citation>
    <scope>NUCLEOTIDE SEQUENCE [LARGE SCALE GENOMIC DNA]</scope>
    <source>
        <strain evidence="2 3">WTL</strain>
    </source>
</reference>
<feature type="transmembrane region" description="Helical" evidence="1">
    <location>
        <begin position="15"/>
        <end position="38"/>
    </location>
</feature>
<accession>A0A0M4D141</accession>
<organism evidence="2 3">
    <name type="scientific">Desulfuromonas soudanensis</name>
    <dbReference type="NCBI Taxonomy" id="1603606"/>
    <lineage>
        <taxon>Bacteria</taxon>
        <taxon>Pseudomonadati</taxon>
        <taxon>Thermodesulfobacteriota</taxon>
        <taxon>Desulfuromonadia</taxon>
        <taxon>Desulfuromonadales</taxon>
        <taxon>Desulfuromonadaceae</taxon>
        <taxon>Desulfuromonas</taxon>
    </lineage>
</organism>
<proteinExistence type="predicted"/>
<feature type="transmembrane region" description="Helical" evidence="1">
    <location>
        <begin position="58"/>
        <end position="79"/>
    </location>
</feature>
<name>A0A0M4D141_9BACT</name>
<keyword evidence="3" id="KW-1185">Reference proteome</keyword>
<dbReference type="RefSeq" id="WP_053550809.1">
    <property type="nucleotide sequence ID" value="NZ_CP010802.1"/>
</dbReference>
<keyword evidence="1" id="KW-0472">Membrane</keyword>
<gene>
    <name evidence="2" type="ORF">DSOUD_1971</name>
</gene>
<feature type="transmembrane region" description="Helical" evidence="1">
    <location>
        <begin position="91"/>
        <end position="110"/>
    </location>
</feature>
<dbReference type="Proteomes" id="UP000057158">
    <property type="component" value="Chromosome"/>
</dbReference>
<dbReference type="OrthoDB" id="5406078at2"/>
<dbReference type="KEGG" id="des:DSOUD_1971"/>
<dbReference type="EMBL" id="CP010802">
    <property type="protein sequence ID" value="ALC16740.1"/>
    <property type="molecule type" value="Genomic_DNA"/>
</dbReference>
<keyword evidence="1" id="KW-1133">Transmembrane helix</keyword>
<protein>
    <submittedName>
        <fullName evidence="2">Uncharacterized protein</fullName>
    </submittedName>
</protein>
<sequence>MTPLLVATSLAWGGFFGYLALRLFDSLLGIGFCLHGLLLWRWKRLASTVATGVAKPEIILSLLLRLTLYTLVFAALLRFGDDLACHRLRSGYAGSGALPFFLASGALVLLRLPATRRRLLHYWKMSHEYDYADRRRRTKMLD</sequence>
<evidence type="ECO:0000313" key="3">
    <source>
        <dbReference type="Proteomes" id="UP000057158"/>
    </source>
</evidence>
<dbReference type="STRING" id="1603606.DSOUD_1971"/>